<keyword evidence="3" id="KW-1003">Cell membrane</keyword>
<evidence type="ECO:0000256" key="2">
    <source>
        <dbReference type="ARBA" id="ARBA00022448"/>
    </source>
</evidence>
<keyword evidence="2 14" id="KW-0813">Transport</keyword>
<feature type="transmembrane region" description="Helical" evidence="16">
    <location>
        <begin position="236"/>
        <end position="257"/>
    </location>
</feature>
<dbReference type="PANTHER" id="PTHR11003">
    <property type="entry name" value="POTASSIUM CHANNEL, SUBFAMILY K"/>
    <property type="match status" value="1"/>
</dbReference>
<dbReference type="STRING" id="33528.ENSGAFP00000008297"/>
<dbReference type="PANTHER" id="PTHR11003:SF21">
    <property type="entry name" value="POTASSIUM CHANNEL SUBFAMILY K MEMBER 2"/>
    <property type="match status" value="1"/>
</dbReference>
<evidence type="ECO:0000313" key="19">
    <source>
        <dbReference type="Proteomes" id="UP000250572"/>
    </source>
</evidence>
<comment type="similarity">
    <text evidence="14">Belongs to the two pore domain potassium channel (TC 1.A.1.8) family.</text>
</comment>
<feature type="domain" description="Potassium channel" evidence="17">
    <location>
        <begin position="200"/>
        <end position="248"/>
    </location>
</feature>
<keyword evidence="8 16" id="KW-0472">Membrane</keyword>
<dbReference type="EMBL" id="NHOQ01002371">
    <property type="protein sequence ID" value="PWA17237.1"/>
    <property type="molecule type" value="Genomic_DNA"/>
</dbReference>
<organism evidence="18 19">
    <name type="scientific">Gambusia affinis</name>
    <name type="common">Western mosquitofish</name>
    <name type="synonym">Heterandria affinis</name>
    <dbReference type="NCBI Taxonomy" id="33528"/>
    <lineage>
        <taxon>Eukaryota</taxon>
        <taxon>Metazoa</taxon>
        <taxon>Chordata</taxon>
        <taxon>Craniata</taxon>
        <taxon>Vertebrata</taxon>
        <taxon>Euteleostomi</taxon>
        <taxon>Actinopterygii</taxon>
        <taxon>Neopterygii</taxon>
        <taxon>Teleostei</taxon>
        <taxon>Neoteleostei</taxon>
        <taxon>Acanthomorphata</taxon>
        <taxon>Ovalentaria</taxon>
        <taxon>Atherinomorphae</taxon>
        <taxon>Cyprinodontiformes</taxon>
        <taxon>Poeciliidae</taxon>
        <taxon>Poeciliinae</taxon>
        <taxon>Gambusia</taxon>
    </lineage>
</organism>
<evidence type="ECO:0000256" key="9">
    <source>
        <dbReference type="ARBA" id="ARBA00023157"/>
    </source>
</evidence>
<evidence type="ECO:0000256" key="15">
    <source>
        <dbReference type="SAM" id="MobiDB-lite"/>
    </source>
</evidence>
<keyword evidence="6 16" id="KW-1133">Transmembrane helix</keyword>
<comment type="catalytic activity">
    <reaction evidence="13">
        <text>Cs(+)(in) = Cs(+)(out)</text>
        <dbReference type="Rhea" id="RHEA:78555"/>
        <dbReference type="ChEBI" id="CHEBI:49547"/>
    </reaction>
</comment>
<comment type="catalytic activity">
    <reaction evidence="12">
        <text>Rb(+)(in) = Rb(+)(out)</text>
        <dbReference type="Rhea" id="RHEA:78547"/>
        <dbReference type="ChEBI" id="CHEBI:49847"/>
    </reaction>
</comment>
<dbReference type="InterPro" id="IPR013099">
    <property type="entry name" value="K_chnl_dom"/>
</dbReference>
<evidence type="ECO:0000256" key="5">
    <source>
        <dbReference type="ARBA" id="ARBA00022958"/>
    </source>
</evidence>
<keyword evidence="4 14" id="KW-0812">Transmembrane</keyword>
<evidence type="ECO:0000256" key="16">
    <source>
        <dbReference type="SAM" id="Phobius"/>
    </source>
</evidence>
<dbReference type="GO" id="GO:0015271">
    <property type="term" value="F:outward rectifier potassium channel activity"/>
    <property type="evidence" value="ECO:0007669"/>
    <property type="project" value="TreeGrafter"/>
</dbReference>
<evidence type="ECO:0000256" key="13">
    <source>
        <dbReference type="ARBA" id="ARBA00044691"/>
    </source>
</evidence>
<gene>
    <name evidence="18" type="ORF">CCH79_00010548</name>
</gene>
<dbReference type="AlphaFoldDB" id="A0A315V1A5"/>
<evidence type="ECO:0000256" key="7">
    <source>
        <dbReference type="ARBA" id="ARBA00023065"/>
    </source>
</evidence>
<feature type="transmembrane region" description="Helical" evidence="16">
    <location>
        <begin position="205"/>
        <end position="224"/>
    </location>
</feature>
<dbReference type="InterPro" id="IPR003976">
    <property type="entry name" value="2pore_dom_K_chnl_TREK"/>
</dbReference>
<sequence>MGVEGLFTFGDHLSVPRTSSPLPLPPPLAPTSVRSAPKATKGSRGKTELRSVRPPRHRAEETRIGGKIPRNALKASVAAPDLLDPKSATHNTKPRLSFSTKPITLTPREESEVVATVMKWKTVTAIFLLVVLYLVIGAAVFRWLEQPHESAQRLAILSQKLDFLSQHSCVNQSQLEELVQQVVSAVRSGVNPAGTYTNHSSLWDLSSAFFFAGTVITTIGFGNISPHTEGGRIFCIIYALLGIPLFGVGDQLGTIFGKGIARVEKIFVHWAISQTKIRVIFTLLFVLFGCLLLVALPAAIFKHIEGWSALESLYFVVITLTTIGFGDFVAGGSDIEYLDYYKPLVWFWILVGLAYFAAILSMIGDWLRAISRRTKEEVFNSYVGEIRAHAAEWTANVSAEFKETRRRVSVEIYDKFQRATSIKRKLSSELGFSSAPELTLPRRPTSINFNDERERNDKEAGLKGLTTPLTRNGSLVNGLDLERGDVSIIEHAKLIKPNALFLLPSQVFYQEKPVSLSALLPDGRSAEVSARHARAGASCQSRPMMNHRDSADGRTPKPDGQKGQSSEVSRSNSDCSVFSSFCCFEIVSVSTLTSFTGRDSSPDGHTWMLPDQGSFQTPLPVRSVDPTLRWYRRSHQALGLVLSVQLPLLDEPQQMRDVSSWILVFLGFCELLNDALLLVHLLLQHIVLLLQHSQLRLEDGQLLAETFSSSCCRLTASSSRRVISQLRSSSSSFAVTMASSDAMVPFSSSTEVMADSLSSSSAAVQQRAPLVILKRSQF</sequence>
<dbReference type="SUPFAM" id="SSF81324">
    <property type="entry name" value="Voltage-gated potassium channels"/>
    <property type="match status" value="2"/>
</dbReference>
<dbReference type="GO" id="GO:0030322">
    <property type="term" value="P:stabilization of membrane potential"/>
    <property type="evidence" value="ECO:0007669"/>
    <property type="project" value="TreeGrafter"/>
</dbReference>
<comment type="subcellular location">
    <subcellularLocation>
        <location evidence="1">Cell membrane</location>
        <topology evidence="1">Multi-pass membrane protein</topology>
    </subcellularLocation>
</comment>
<evidence type="ECO:0000256" key="11">
    <source>
        <dbReference type="ARBA" id="ARBA00034430"/>
    </source>
</evidence>
<dbReference type="PRINTS" id="PR01499">
    <property type="entry name" value="TREKCHANNEL"/>
</dbReference>
<evidence type="ECO:0000256" key="12">
    <source>
        <dbReference type="ARBA" id="ARBA00044657"/>
    </source>
</evidence>
<evidence type="ECO:0000313" key="18">
    <source>
        <dbReference type="EMBL" id="PWA17237.1"/>
    </source>
</evidence>
<feature type="region of interest" description="Disordered" evidence="15">
    <location>
        <begin position="529"/>
        <end position="573"/>
    </location>
</feature>
<protein>
    <recommendedName>
        <fullName evidence="17">Potassium channel domain-containing protein</fullName>
    </recommendedName>
</protein>
<dbReference type="Proteomes" id="UP000250572">
    <property type="component" value="Unassembled WGS sequence"/>
</dbReference>
<comment type="caution">
    <text evidence="18">The sequence shown here is derived from an EMBL/GenBank/DDBJ whole genome shotgun (WGS) entry which is preliminary data.</text>
</comment>
<feature type="transmembrane region" description="Helical" evidence="16">
    <location>
        <begin position="125"/>
        <end position="144"/>
    </location>
</feature>
<dbReference type="InterPro" id="IPR003280">
    <property type="entry name" value="2pore_dom_K_chnl"/>
</dbReference>
<feature type="transmembrane region" description="Helical" evidence="16">
    <location>
        <begin position="345"/>
        <end position="367"/>
    </location>
</feature>
<evidence type="ECO:0000256" key="3">
    <source>
        <dbReference type="ARBA" id="ARBA00022475"/>
    </source>
</evidence>
<feature type="transmembrane region" description="Helical" evidence="16">
    <location>
        <begin position="313"/>
        <end position="333"/>
    </location>
</feature>
<comment type="catalytic activity">
    <reaction evidence="11">
        <text>K(+)(in) = K(+)(out)</text>
        <dbReference type="Rhea" id="RHEA:29463"/>
        <dbReference type="ChEBI" id="CHEBI:29103"/>
    </reaction>
</comment>
<feature type="domain" description="Potassium channel" evidence="17">
    <location>
        <begin position="290"/>
        <end position="368"/>
    </location>
</feature>
<dbReference type="GO" id="GO:0005886">
    <property type="term" value="C:plasma membrane"/>
    <property type="evidence" value="ECO:0007669"/>
    <property type="project" value="UniProtKB-SubCell"/>
</dbReference>
<evidence type="ECO:0000256" key="1">
    <source>
        <dbReference type="ARBA" id="ARBA00004651"/>
    </source>
</evidence>
<dbReference type="Gene3D" id="1.10.287.70">
    <property type="match status" value="1"/>
</dbReference>
<keyword evidence="19" id="KW-1185">Reference proteome</keyword>
<feature type="compositionally biased region" description="Basic and acidic residues" evidence="15">
    <location>
        <begin position="546"/>
        <end position="560"/>
    </location>
</feature>
<reference evidence="18 19" key="1">
    <citation type="journal article" date="2018" name="G3 (Bethesda)">
        <title>A High-Quality Reference Genome for the Invasive Mosquitofish Gambusia affinis Using a Chicago Library.</title>
        <authorList>
            <person name="Hoffberg S.L."/>
            <person name="Troendle N.J."/>
            <person name="Glenn T.C."/>
            <person name="Mahmud O."/>
            <person name="Louha S."/>
            <person name="Chalopin D."/>
            <person name="Bennetzen J.L."/>
            <person name="Mauricio R."/>
        </authorList>
    </citation>
    <scope>NUCLEOTIDE SEQUENCE [LARGE SCALE GENOMIC DNA]</scope>
    <source>
        <strain evidence="18">NE01/NJP1002.9</strain>
        <tissue evidence="18">Muscle</tissue>
    </source>
</reference>
<proteinExistence type="inferred from homology"/>
<dbReference type="Pfam" id="PF07885">
    <property type="entry name" value="Ion_trans_2"/>
    <property type="match status" value="2"/>
</dbReference>
<keyword evidence="10 14" id="KW-0407">Ion channel</keyword>
<keyword evidence="9" id="KW-1015">Disulfide bond</keyword>
<evidence type="ECO:0000256" key="6">
    <source>
        <dbReference type="ARBA" id="ARBA00022989"/>
    </source>
</evidence>
<feature type="compositionally biased region" description="Basic and acidic residues" evidence="15">
    <location>
        <begin position="45"/>
        <end position="64"/>
    </location>
</feature>
<evidence type="ECO:0000259" key="17">
    <source>
        <dbReference type="Pfam" id="PF07885"/>
    </source>
</evidence>
<dbReference type="PRINTS" id="PR01333">
    <property type="entry name" value="2POREKCHANEL"/>
</dbReference>
<keyword evidence="5" id="KW-0630">Potassium</keyword>
<evidence type="ECO:0000256" key="14">
    <source>
        <dbReference type="RuleBase" id="RU003857"/>
    </source>
</evidence>
<dbReference type="GO" id="GO:0022841">
    <property type="term" value="F:potassium ion leak channel activity"/>
    <property type="evidence" value="ECO:0007669"/>
    <property type="project" value="TreeGrafter"/>
</dbReference>
<accession>A0A315V1A5</accession>
<feature type="region of interest" description="Disordered" evidence="15">
    <location>
        <begin position="10"/>
        <end position="67"/>
    </location>
</feature>
<evidence type="ECO:0000256" key="10">
    <source>
        <dbReference type="ARBA" id="ARBA00023303"/>
    </source>
</evidence>
<evidence type="ECO:0000256" key="8">
    <source>
        <dbReference type="ARBA" id="ARBA00023136"/>
    </source>
</evidence>
<keyword evidence="7 14" id="KW-0406">Ion transport</keyword>
<evidence type="ECO:0000256" key="4">
    <source>
        <dbReference type="ARBA" id="ARBA00022692"/>
    </source>
</evidence>
<feature type="transmembrane region" description="Helical" evidence="16">
    <location>
        <begin position="277"/>
        <end position="301"/>
    </location>
</feature>
<name>A0A315V1A5_GAMAF</name>